<accession>K2FXZ7</accession>
<evidence type="ECO:0000313" key="3">
    <source>
        <dbReference type="EMBL" id="EKE26777.1"/>
    </source>
</evidence>
<gene>
    <name evidence="3" type="ORF">ACD_4C00144G0003</name>
</gene>
<evidence type="ECO:0000259" key="2">
    <source>
        <dbReference type="Pfam" id="PF10107"/>
    </source>
</evidence>
<keyword evidence="1" id="KW-1133">Transmembrane helix</keyword>
<feature type="domain" description="Holliday junction resolvase-related" evidence="2">
    <location>
        <begin position="39"/>
        <end position="135"/>
    </location>
</feature>
<dbReference type="EMBL" id="AMFJ01000660">
    <property type="protein sequence ID" value="EKE26777.1"/>
    <property type="molecule type" value="Genomic_DNA"/>
</dbReference>
<feature type="transmembrane region" description="Helical" evidence="1">
    <location>
        <begin position="12"/>
        <end position="33"/>
    </location>
</feature>
<evidence type="ECO:0000256" key="1">
    <source>
        <dbReference type="SAM" id="Phobius"/>
    </source>
</evidence>
<organism evidence="3">
    <name type="scientific">uncultured bacterium</name>
    <name type="common">gcode 4</name>
    <dbReference type="NCBI Taxonomy" id="1234023"/>
    <lineage>
        <taxon>Bacteria</taxon>
        <taxon>environmental samples</taxon>
    </lineage>
</organism>
<dbReference type="InterPro" id="IPR019287">
    <property type="entry name" value="Hday_junct_resolvase-rel_dom"/>
</dbReference>
<dbReference type="Pfam" id="PF10107">
    <property type="entry name" value="Endonuc_Holl"/>
    <property type="match status" value="1"/>
</dbReference>
<comment type="caution">
    <text evidence="3">The sequence shown here is derived from an EMBL/GenBank/DDBJ whole genome shotgun (WGS) entry which is preliminary data.</text>
</comment>
<keyword evidence="1" id="KW-0812">Transmembrane</keyword>
<keyword evidence="1" id="KW-0472">Membrane</keyword>
<dbReference type="AlphaFoldDB" id="K2FXZ7"/>
<protein>
    <recommendedName>
        <fullName evidence="2">Holliday junction resolvase-related domain-containing protein</fullName>
    </recommendedName>
</protein>
<sequence length="137" mass="17105">MKTLLEIFNNKAFLVIFLMLIFIIWFIIWNIIWKIVKYHEVKWYKLDAIKRSKSSILWEVYEKIIPFLPNFNYSPKDMVFIWKWVDYLVFDWLSSWDLNEIIFLEIKSWKSNLNKNEKMIQKIIWNKKIKYETLNIE</sequence>
<proteinExistence type="predicted"/>
<name>K2FXZ7_9BACT</name>
<reference evidence="3" key="1">
    <citation type="journal article" date="2012" name="Science">
        <title>Fermentation, hydrogen, and sulfur metabolism in multiple uncultivated bacterial phyla.</title>
        <authorList>
            <person name="Wrighton K.C."/>
            <person name="Thomas B.C."/>
            <person name="Sharon I."/>
            <person name="Miller C.S."/>
            <person name="Castelle C.J."/>
            <person name="VerBerkmoes N.C."/>
            <person name="Wilkins M.J."/>
            <person name="Hettich R.L."/>
            <person name="Lipton M.S."/>
            <person name="Williams K.H."/>
            <person name="Long P.E."/>
            <person name="Banfield J.F."/>
        </authorList>
    </citation>
    <scope>NUCLEOTIDE SEQUENCE [LARGE SCALE GENOMIC DNA]</scope>
</reference>